<dbReference type="InParanoid" id="A0A0C3EYI6"/>
<protein>
    <submittedName>
        <fullName evidence="1">Uncharacterized protein</fullName>
    </submittedName>
</protein>
<name>A0A0C3EYI6_PILCF</name>
<dbReference type="Proteomes" id="UP000054166">
    <property type="component" value="Unassembled WGS sequence"/>
</dbReference>
<reference evidence="1 2" key="1">
    <citation type="submission" date="2014-04" db="EMBL/GenBank/DDBJ databases">
        <authorList>
            <consortium name="DOE Joint Genome Institute"/>
            <person name="Kuo A."/>
            <person name="Tarkka M."/>
            <person name="Buscot F."/>
            <person name="Kohler A."/>
            <person name="Nagy L.G."/>
            <person name="Floudas D."/>
            <person name="Copeland A."/>
            <person name="Barry K.W."/>
            <person name="Cichocki N."/>
            <person name="Veneault-Fourrey C."/>
            <person name="LaButti K."/>
            <person name="Lindquist E.A."/>
            <person name="Lipzen A."/>
            <person name="Lundell T."/>
            <person name="Morin E."/>
            <person name="Murat C."/>
            <person name="Sun H."/>
            <person name="Tunlid A."/>
            <person name="Henrissat B."/>
            <person name="Grigoriev I.V."/>
            <person name="Hibbett D.S."/>
            <person name="Martin F."/>
            <person name="Nordberg H.P."/>
            <person name="Cantor M.N."/>
            <person name="Hua S.X."/>
        </authorList>
    </citation>
    <scope>NUCLEOTIDE SEQUENCE [LARGE SCALE GENOMIC DNA]</scope>
    <source>
        <strain evidence="1 2">F 1598</strain>
    </source>
</reference>
<dbReference type="EMBL" id="KN833096">
    <property type="protein sequence ID" value="KIM73024.1"/>
    <property type="molecule type" value="Genomic_DNA"/>
</dbReference>
<proteinExistence type="predicted"/>
<dbReference type="AlphaFoldDB" id="A0A0C3EYI6"/>
<evidence type="ECO:0000313" key="2">
    <source>
        <dbReference type="Proteomes" id="UP000054166"/>
    </source>
</evidence>
<organism evidence="1 2">
    <name type="scientific">Piloderma croceum (strain F 1598)</name>
    <dbReference type="NCBI Taxonomy" id="765440"/>
    <lineage>
        <taxon>Eukaryota</taxon>
        <taxon>Fungi</taxon>
        <taxon>Dikarya</taxon>
        <taxon>Basidiomycota</taxon>
        <taxon>Agaricomycotina</taxon>
        <taxon>Agaricomycetes</taxon>
        <taxon>Agaricomycetidae</taxon>
        <taxon>Atheliales</taxon>
        <taxon>Atheliaceae</taxon>
        <taxon>Piloderma</taxon>
    </lineage>
</organism>
<gene>
    <name evidence="1" type="ORF">PILCRDRAFT_15577</name>
</gene>
<keyword evidence="2" id="KW-1185">Reference proteome</keyword>
<accession>A0A0C3EYI6</accession>
<evidence type="ECO:0000313" key="1">
    <source>
        <dbReference type="EMBL" id="KIM73024.1"/>
    </source>
</evidence>
<dbReference type="HOGENOM" id="CLU_056417_1_0_1"/>
<reference evidence="2" key="2">
    <citation type="submission" date="2015-01" db="EMBL/GenBank/DDBJ databases">
        <title>Evolutionary Origins and Diversification of the Mycorrhizal Mutualists.</title>
        <authorList>
            <consortium name="DOE Joint Genome Institute"/>
            <consortium name="Mycorrhizal Genomics Consortium"/>
            <person name="Kohler A."/>
            <person name="Kuo A."/>
            <person name="Nagy L.G."/>
            <person name="Floudas D."/>
            <person name="Copeland A."/>
            <person name="Barry K.W."/>
            <person name="Cichocki N."/>
            <person name="Veneault-Fourrey C."/>
            <person name="LaButti K."/>
            <person name="Lindquist E.A."/>
            <person name="Lipzen A."/>
            <person name="Lundell T."/>
            <person name="Morin E."/>
            <person name="Murat C."/>
            <person name="Riley R."/>
            <person name="Ohm R."/>
            <person name="Sun H."/>
            <person name="Tunlid A."/>
            <person name="Henrissat B."/>
            <person name="Grigoriev I.V."/>
            <person name="Hibbett D.S."/>
            <person name="Martin F."/>
        </authorList>
    </citation>
    <scope>NUCLEOTIDE SEQUENCE [LARGE SCALE GENOMIC DNA]</scope>
    <source>
        <strain evidence="2">F 1598</strain>
    </source>
</reference>
<sequence>MNTFDSYLLLPSTLDSANDVDDLRFLFQRPQTPLPTEPTYTDLTPSHLESALPTVLSGSPTDSINPMLMFYASEGVAKVWDDFLQTNAKGRNGGFHAKDYYVVRAVSLYFMLDPTEPALGTPLGLEDVSVCTYTCTLEFHIYHCILGLAFLRQGGYTFYHTNPHVFSRETIPCAEDPISTIVAIPDYHTTEMGRYLTIQPNTFNQEMVPGYPNFARPPRHL</sequence>